<dbReference type="InterPro" id="IPR010982">
    <property type="entry name" value="Lambda_DNA-bd_dom_sf"/>
</dbReference>
<dbReference type="STRING" id="298654.FraEuI1c_0018"/>
<dbReference type="Gene3D" id="1.10.260.40">
    <property type="entry name" value="lambda repressor-like DNA-binding domains"/>
    <property type="match status" value="1"/>
</dbReference>
<evidence type="ECO:0000313" key="1">
    <source>
        <dbReference type="EMBL" id="ADP78106.1"/>
    </source>
</evidence>
<dbReference type="InParanoid" id="E3J268"/>
<dbReference type="eggNOG" id="COG3655">
    <property type="taxonomic scope" value="Bacteria"/>
</dbReference>
<protein>
    <submittedName>
        <fullName evidence="1">Putative transcriptional regulator</fullName>
    </submittedName>
</protein>
<dbReference type="AlphaFoldDB" id="E3J268"/>
<sequence length="129" mass="14461">MGMTNDVPISPHTARGPVEGEDWEAVARTLNRRMATCRIGQQALADAARVSASTVRALQRGSTDRRVQNSTLTAISRALGWRDDHLLRVLLAEPPEADPKTSDYVKMIFDSTLRIERHLREISKHFTEP</sequence>
<dbReference type="KEGG" id="fri:FraEuI1c_0018"/>
<dbReference type="OrthoDB" id="5186342at2"/>
<dbReference type="HOGENOM" id="CLU_137385_0_0_11"/>
<dbReference type="Proteomes" id="UP000002484">
    <property type="component" value="Chromosome"/>
</dbReference>
<dbReference type="SUPFAM" id="SSF47413">
    <property type="entry name" value="lambda repressor-like DNA-binding domains"/>
    <property type="match status" value="1"/>
</dbReference>
<reference evidence="1 2" key="1">
    <citation type="submission" date="2010-10" db="EMBL/GenBank/DDBJ databases">
        <title>Complete sequence of Frankia sp. EuI1c.</title>
        <authorList>
            <consortium name="US DOE Joint Genome Institute"/>
            <person name="Lucas S."/>
            <person name="Copeland A."/>
            <person name="Lapidus A."/>
            <person name="Cheng J.-F."/>
            <person name="Bruce D."/>
            <person name="Goodwin L."/>
            <person name="Pitluck S."/>
            <person name="Chertkov O."/>
            <person name="Detter J.C."/>
            <person name="Han C."/>
            <person name="Tapia R."/>
            <person name="Land M."/>
            <person name="Hauser L."/>
            <person name="Jeffries C."/>
            <person name="Kyrpides N."/>
            <person name="Ivanova N."/>
            <person name="Mikhailova N."/>
            <person name="Beauchemin N."/>
            <person name="Sen A."/>
            <person name="Sur S.A."/>
            <person name="Gtari M."/>
            <person name="Wall L."/>
            <person name="Tisa L."/>
            <person name="Woyke T."/>
        </authorList>
    </citation>
    <scope>NUCLEOTIDE SEQUENCE [LARGE SCALE GENOMIC DNA]</scope>
    <source>
        <strain evidence="2">DSM 45817 / CECT 9037 / EuI1c</strain>
    </source>
</reference>
<evidence type="ECO:0000313" key="2">
    <source>
        <dbReference type="Proteomes" id="UP000002484"/>
    </source>
</evidence>
<dbReference type="GO" id="GO:0003677">
    <property type="term" value="F:DNA binding"/>
    <property type="evidence" value="ECO:0007669"/>
    <property type="project" value="InterPro"/>
</dbReference>
<accession>E3J268</accession>
<organism evidence="1 2">
    <name type="scientific">Pseudofrankia inefficax (strain DSM 45817 / CECT 9037 / DDB 130130 / EuI1c)</name>
    <name type="common">Frankia inefficax</name>
    <dbReference type="NCBI Taxonomy" id="298654"/>
    <lineage>
        <taxon>Bacteria</taxon>
        <taxon>Bacillati</taxon>
        <taxon>Actinomycetota</taxon>
        <taxon>Actinomycetes</taxon>
        <taxon>Frankiales</taxon>
        <taxon>Frankiaceae</taxon>
        <taxon>Pseudofrankia</taxon>
    </lineage>
</organism>
<proteinExistence type="predicted"/>
<keyword evidence="2" id="KW-1185">Reference proteome</keyword>
<name>E3J268_PSEI1</name>
<dbReference type="EMBL" id="CP002299">
    <property type="protein sequence ID" value="ADP78106.1"/>
    <property type="molecule type" value="Genomic_DNA"/>
</dbReference>
<gene>
    <name evidence="1" type="ordered locus">FraEuI1c_0018</name>
</gene>